<dbReference type="Pfam" id="PF00512">
    <property type="entry name" value="HisKA"/>
    <property type="match status" value="1"/>
</dbReference>
<dbReference type="FunFam" id="1.10.287.130:FF:000002">
    <property type="entry name" value="Two-component osmosensing histidine kinase"/>
    <property type="match status" value="1"/>
</dbReference>
<evidence type="ECO:0000256" key="2">
    <source>
        <dbReference type="ARBA" id="ARBA00004370"/>
    </source>
</evidence>
<dbReference type="InterPro" id="IPR006189">
    <property type="entry name" value="CHASE_dom"/>
</dbReference>
<protein>
    <recommendedName>
        <fullName evidence="14">Sensory/regulatory protein RpfC</fullName>
        <ecNumber evidence="3">2.7.13.3</ecNumber>
    </recommendedName>
</protein>
<dbReference type="GO" id="GO:0005524">
    <property type="term" value="F:ATP binding"/>
    <property type="evidence" value="ECO:0007669"/>
    <property type="project" value="UniProtKB-KW"/>
</dbReference>
<keyword evidence="5" id="KW-0808">Transferase</keyword>
<dbReference type="EC" id="2.7.13.3" evidence="3"/>
<dbReference type="Pfam" id="PF00072">
    <property type="entry name" value="Response_reg"/>
    <property type="match status" value="1"/>
</dbReference>
<name>A0A3N2DP06_9GAMM</name>
<dbReference type="SUPFAM" id="SSF47384">
    <property type="entry name" value="Homodimeric domain of signal transducing histidine kinase"/>
    <property type="match status" value="1"/>
</dbReference>
<dbReference type="InterPro" id="IPR036890">
    <property type="entry name" value="HATPase_C_sf"/>
</dbReference>
<dbReference type="InterPro" id="IPR001789">
    <property type="entry name" value="Sig_transdc_resp-reg_receiver"/>
</dbReference>
<evidence type="ECO:0000313" key="21">
    <source>
        <dbReference type="Proteomes" id="UP000275394"/>
    </source>
</evidence>
<keyword evidence="10 16" id="KW-1133">Transmembrane helix</keyword>
<comment type="caution">
    <text evidence="20">The sequence shown here is derived from an EMBL/GenBank/DDBJ whole genome shotgun (WGS) entry which is preliminary data.</text>
</comment>
<keyword evidence="7" id="KW-0547">Nucleotide-binding</keyword>
<dbReference type="InterPro" id="IPR005467">
    <property type="entry name" value="His_kinase_dom"/>
</dbReference>
<dbReference type="SMART" id="SM00387">
    <property type="entry name" value="HATPase_c"/>
    <property type="match status" value="1"/>
</dbReference>
<keyword evidence="11" id="KW-0902">Two-component regulatory system</keyword>
<dbReference type="CDD" id="cd17546">
    <property type="entry name" value="REC_hyHK_CKI1_RcsC-like"/>
    <property type="match status" value="1"/>
</dbReference>
<evidence type="ECO:0000256" key="13">
    <source>
        <dbReference type="ARBA" id="ARBA00064003"/>
    </source>
</evidence>
<evidence type="ECO:0000256" key="8">
    <source>
        <dbReference type="ARBA" id="ARBA00022777"/>
    </source>
</evidence>
<evidence type="ECO:0000256" key="7">
    <source>
        <dbReference type="ARBA" id="ARBA00022741"/>
    </source>
</evidence>
<dbReference type="Gene3D" id="1.10.287.130">
    <property type="match status" value="1"/>
</dbReference>
<keyword evidence="12 16" id="KW-0472">Membrane</keyword>
<dbReference type="Proteomes" id="UP000275394">
    <property type="component" value="Unassembled WGS sequence"/>
</dbReference>
<dbReference type="Gene3D" id="3.30.450.350">
    <property type="entry name" value="CHASE domain"/>
    <property type="match status" value="1"/>
</dbReference>
<evidence type="ECO:0000259" key="19">
    <source>
        <dbReference type="PROSITE" id="PS50839"/>
    </source>
</evidence>
<dbReference type="InterPro" id="IPR011006">
    <property type="entry name" value="CheY-like_superfamily"/>
</dbReference>
<evidence type="ECO:0000256" key="11">
    <source>
        <dbReference type="ARBA" id="ARBA00023012"/>
    </source>
</evidence>
<evidence type="ECO:0000256" key="5">
    <source>
        <dbReference type="ARBA" id="ARBA00022679"/>
    </source>
</evidence>
<dbReference type="FunFam" id="3.30.565.10:FF:000010">
    <property type="entry name" value="Sensor histidine kinase RcsC"/>
    <property type="match status" value="1"/>
</dbReference>
<dbReference type="PANTHER" id="PTHR45339:SF1">
    <property type="entry name" value="HYBRID SIGNAL TRANSDUCTION HISTIDINE KINASE J"/>
    <property type="match status" value="1"/>
</dbReference>
<sequence length="741" mass="83324">MNDKMTLWVPRNLHELIIVLIGLCFAVGASYAINIWQQQQLEHRFINQAVSYQNAIEKELSNNTQALQSVSDYITHSESVTRSEFSGFVATALERHPSVKAFSWSPVIQHSEREDYVLNAQIDGIRDFQITQKDAQGNLLPASQRDKYVIVFYISPLRDNRNRLGFDMNSQPSLEKAINQAFDSTEDIVTGRVELASNNEQQFGVLVLSPIYRNNANYTSSLHHGITAEVLKLGDALERSLAPFDMSNNHVILEDLDAVTDKQYLAGSRASDAIFTLQHEFIFAQRHWRITVTQGKLPLQIDTYLFPGLIFLITLIILSIFLFFRHQRSLYIKMIEQRVTLRTAELAEAKEIAEAANNAKSQFLASMSHEIRTPMNGVLGMAELLRDTPLNQQQSNYLDSIRGSGKMLLTVINDVLDLSKIEAGKLRFEHQPFDLHDLVDETMAPFLLNNRGKLELTSKICLSTPSQLMGDTVRIQQVLTNLLSNAIKFTSEGYIRLNIHHQCVKKGVVSLIIEVIDTGIGIEVDQQQQLFKPFNQVDYGKPNPYGGTGLGLAICKRLINLMGGDISLSSERGSGSTVRVNIPLEINHSPSINTQRRVESFEYNLNALVVEDNEINRIVAEGFLKRLKVNCSLAHNGQEAVDLVCSDGAAFDVIFMDCDMPILDGCEATRLIRRWEQAQEKQPTQIIALSAHVLKEQLDACYQAGMSGHLAKPLTISMLSDTLYETHIKQRRYTPSSTEDT</sequence>
<evidence type="ECO:0000256" key="14">
    <source>
        <dbReference type="ARBA" id="ARBA00068150"/>
    </source>
</evidence>
<evidence type="ECO:0000256" key="4">
    <source>
        <dbReference type="ARBA" id="ARBA00022553"/>
    </source>
</evidence>
<evidence type="ECO:0000256" key="16">
    <source>
        <dbReference type="SAM" id="Phobius"/>
    </source>
</evidence>
<gene>
    <name evidence="20" type="ORF">EDC56_1479</name>
</gene>
<feature type="domain" description="Response regulatory" evidence="18">
    <location>
        <begin position="606"/>
        <end position="727"/>
    </location>
</feature>
<evidence type="ECO:0000313" key="20">
    <source>
        <dbReference type="EMBL" id="ROS01055.1"/>
    </source>
</evidence>
<evidence type="ECO:0000256" key="9">
    <source>
        <dbReference type="ARBA" id="ARBA00022840"/>
    </source>
</evidence>
<dbReference type="SMART" id="SM00448">
    <property type="entry name" value="REC"/>
    <property type="match status" value="1"/>
</dbReference>
<keyword evidence="21" id="KW-1185">Reference proteome</keyword>
<dbReference type="Gene3D" id="3.30.565.10">
    <property type="entry name" value="Histidine kinase-like ATPase, C-terminal domain"/>
    <property type="match status" value="1"/>
</dbReference>
<keyword evidence="4 15" id="KW-0597">Phosphoprotein</keyword>
<comment type="subunit">
    <text evidence="13">At low DSF concentrations, interacts with RpfF.</text>
</comment>
<accession>A0A3N2DP06</accession>
<keyword evidence="8 20" id="KW-0418">Kinase</keyword>
<dbReference type="SUPFAM" id="SSF55874">
    <property type="entry name" value="ATPase domain of HSP90 chaperone/DNA topoisomerase II/histidine kinase"/>
    <property type="match status" value="1"/>
</dbReference>
<dbReference type="SMART" id="SM00388">
    <property type="entry name" value="HisKA"/>
    <property type="match status" value="1"/>
</dbReference>
<evidence type="ECO:0000256" key="6">
    <source>
        <dbReference type="ARBA" id="ARBA00022692"/>
    </source>
</evidence>
<dbReference type="GO" id="GO:0000155">
    <property type="term" value="F:phosphorelay sensor kinase activity"/>
    <property type="evidence" value="ECO:0007669"/>
    <property type="project" value="InterPro"/>
</dbReference>
<evidence type="ECO:0000256" key="10">
    <source>
        <dbReference type="ARBA" id="ARBA00022989"/>
    </source>
</evidence>
<dbReference type="OrthoDB" id="6187449at2"/>
<dbReference type="Pfam" id="PF02518">
    <property type="entry name" value="HATPase_c"/>
    <property type="match status" value="1"/>
</dbReference>
<dbReference type="PROSITE" id="PS50110">
    <property type="entry name" value="RESPONSE_REGULATORY"/>
    <property type="match status" value="1"/>
</dbReference>
<dbReference type="Pfam" id="PF03924">
    <property type="entry name" value="CHASE"/>
    <property type="match status" value="1"/>
</dbReference>
<feature type="modified residue" description="4-aspartylphosphate" evidence="15">
    <location>
        <position position="657"/>
    </location>
</feature>
<dbReference type="InterPro" id="IPR004358">
    <property type="entry name" value="Sig_transdc_His_kin-like_C"/>
</dbReference>
<evidence type="ECO:0000256" key="12">
    <source>
        <dbReference type="ARBA" id="ARBA00023136"/>
    </source>
</evidence>
<feature type="transmembrane region" description="Helical" evidence="16">
    <location>
        <begin position="304"/>
        <end position="324"/>
    </location>
</feature>
<feature type="domain" description="Histidine kinase" evidence="17">
    <location>
        <begin position="366"/>
        <end position="586"/>
    </location>
</feature>
<keyword evidence="6 16" id="KW-0812">Transmembrane</keyword>
<reference evidence="20 21" key="1">
    <citation type="submission" date="2018-11" db="EMBL/GenBank/DDBJ databases">
        <title>Genomic Encyclopedia of Type Strains, Phase IV (KMG-IV): sequencing the most valuable type-strain genomes for metagenomic binning, comparative biology and taxonomic classification.</title>
        <authorList>
            <person name="Goeker M."/>
        </authorList>
    </citation>
    <scope>NUCLEOTIDE SEQUENCE [LARGE SCALE GENOMIC DNA]</scope>
    <source>
        <strain evidence="20 21">DSM 100316</strain>
    </source>
</reference>
<organism evidence="20 21">
    <name type="scientific">Sinobacterium caligoides</name>
    <dbReference type="NCBI Taxonomy" id="933926"/>
    <lineage>
        <taxon>Bacteria</taxon>
        <taxon>Pseudomonadati</taxon>
        <taxon>Pseudomonadota</taxon>
        <taxon>Gammaproteobacteria</taxon>
        <taxon>Cellvibrionales</taxon>
        <taxon>Spongiibacteraceae</taxon>
        <taxon>Sinobacterium</taxon>
    </lineage>
</organism>
<evidence type="ECO:0000256" key="15">
    <source>
        <dbReference type="PROSITE-ProRule" id="PRU00169"/>
    </source>
</evidence>
<evidence type="ECO:0000259" key="17">
    <source>
        <dbReference type="PROSITE" id="PS50109"/>
    </source>
</evidence>
<keyword evidence="9" id="KW-0067">ATP-binding</keyword>
<dbReference type="InterPro" id="IPR036097">
    <property type="entry name" value="HisK_dim/P_sf"/>
</dbReference>
<dbReference type="SMART" id="SM01079">
    <property type="entry name" value="CHASE"/>
    <property type="match status" value="1"/>
</dbReference>
<dbReference type="Gene3D" id="3.40.50.2300">
    <property type="match status" value="1"/>
</dbReference>
<proteinExistence type="predicted"/>
<feature type="domain" description="CHASE" evidence="19">
    <location>
        <begin position="76"/>
        <end position="244"/>
    </location>
</feature>
<dbReference type="SUPFAM" id="SSF52172">
    <property type="entry name" value="CheY-like"/>
    <property type="match status" value="1"/>
</dbReference>
<dbReference type="CDD" id="cd00082">
    <property type="entry name" value="HisKA"/>
    <property type="match status" value="1"/>
</dbReference>
<dbReference type="PANTHER" id="PTHR45339">
    <property type="entry name" value="HYBRID SIGNAL TRANSDUCTION HISTIDINE KINASE J"/>
    <property type="match status" value="1"/>
</dbReference>
<dbReference type="PROSITE" id="PS50839">
    <property type="entry name" value="CHASE"/>
    <property type="match status" value="1"/>
</dbReference>
<dbReference type="AlphaFoldDB" id="A0A3N2DP06"/>
<dbReference type="EMBL" id="RKHR01000004">
    <property type="protein sequence ID" value="ROS01055.1"/>
    <property type="molecule type" value="Genomic_DNA"/>
</dbReference>
<evidence type="ECO:0000256" key="3">
    <source>
        <dbReference type="ARBA" id="ARBA00012438"/>
    </source>
</evidence>
<dbReference type="PRINTS" id="PR00344">
    <property type="entry name" value="BCTRLSENSOR"/>
</dbReference>
<dbReference type="PROSITE" id="PS50109">
    <property type="entry name" value="HIS_KIN"/>
    <property type="match status" value="1"/>
</dbReference>
<dbReference type="CDD" id="cd16922">
    <property type="entry name" value="HATPase_EvgS-ArcB-TorS-like"/>
    <property type="match status" value="1"/>
</dbReference>
<comment type="catalytic activity">
    <reaction evidence="1">
        <text>ATP + protein L-histidine = ADP + protein N-phospho-L-histidine.</text>
        <dbReference type="EC" id="2.7.13.3"/>
    </reaction>
</comment>
<dbReference type="InterPro" id="IPR003661">
    <property type="entry name" value="HisK_dim/P_dom"/>
</dbReference>
<dbReference type="RefSeq" id="WP_123711893.1">
    <property type="nucleotide sequence ID" value="NZ_RKHR01000004.1"/>
</dbReference>
<comment type="subcellular location">
    <subcellularLocation>
        <location evidence="2">Membrane</location>
    </subcellularLocation>
</comment>
<dbReference type="GO" id="GO:0016020">
    <property type="term" value="C:membrane"/>
    <property type="evidence" value="ECO:0007669"/>
    <property type="project" value="UniProtKB-SubCell"/>
</dbReference>
<evidence type="ECO:0000256" key="1">
    <source>
        <dbReference type="ARBA" id="ARBA00000085"/>
    </source>
</evidence>
<evidence type="ECO:0000259" key="18">
    <source>
        <dbReference type="PROSITE" id="PS50110"/>
    </source>
</evidence>
<dbReference type="InterPro" id="IPR003594">
    <property type="entry name" value="HATPase_dom"/>
</dbReference>
<dbReference type="InterPro" id="IPR042240">
    <property type="entry name" value="CHASE_sf"/>
</dbReference>